<dbReference type="OrthoDB" id="3232711at2759"/>
<feature type="non-terminal residue" evidence="1">
    <location>
        <position position="137"/>
    </location>
</feature>
<accession>A0A0C9UDJ1</accession>
<dbReference type="Proteomes" id="UP000054279">
    <property type="component" value="Unassembled WGS sequence"/>
</dbReference>
<evidence type="ECO:0000313" key="1">
    <source>
        <dbReference type="EMBL" id="KIJ23481.1"/>
    </source>
</evidence>
<name>A0A0C9UDJ1_SPHS4</name>
<proteinExistence type="predicted"/>
<organism evidence="1 2">
    <name type="scientific">Sphaerobolus stellatus (strain SS14)</name>
    <dbReference type="NCBI Taxonomy" id="990650"/>
    <lineage>
        <taxon>Eukaryota</taxon>
        <taxon>Fungi</taxon>
        <taxon>Dikarya</taxon>
        <taxon>Basidiomycota</taxon>
        <taxon>Agaricomycotina</taxon>
        <taxon>Agaricomycetes</taxon>
        <taxon>Phallomycetidae</taxon>
        <taxon>Geastrales</taxon>
        <taxon>Sphaerobolaceae</taxon>
        <taxon>Sphaerobolus</taxon>
    </lineage>
</organism>
<dbReference type="EMBL" id="KN837660">
    <property type="protein sequence ID" value="KIJ23481.1"/>
    <property type="molecule type" value="Genomic_DNA"/>
</dbReference>
<dbReference type="HOGENOM" id="CLU_129435_0_0_1"/>
<dbReference type="AlphaFoldDB" id="A0A0C9UDJ1"/>
<sequence>MDHVLIERELRVGQAHDALKKIRTQLGLKSFLVRRKRLNLGYTIATRAETEIQRVEGHVKKWRKVYEQVWNALEALRGDHLIPAEHRAWRQLRTLRKEHCVMLADWMADQAYWKTMGERSAVEATQQGYGPQELSWI</sequence>
<protein>
    <submittedName>
        <fullName evidence="1">Uncharacterized protein</fullName>
    </submittedName>
</protein>
<gene>
    <name evidence="1" type="ORF">M422DRAFT_39593</name>
</gene>
<keyword evidence="2" id="KW-1185">Reference proteome</keyword>
<reference evidence="1 2" key="1">
    <citation type="submission" date="2014-06" db="EMBL/GenBank/DDBJ databases">
        <title>Evolutionary Origins and Diversification of the Mycorrhizal Mutualists.</title>
        <authorList>
            <consortium name="DOE Joint Genome Institute"/>
            <consortium name="Mycorrhizal Genomics Consortium"/>
            <person name="Kohler A."/>
            <person name="Kuo A."/>
            <person name="Nagy L.G."/>
            <person name="Floudas D."/>
            <person name="Copeland A."/>
            <person name="Barry K.W."/>
            <person name="Cichocki N."/>
            <person name="Veneault-Fourrey C."/>
            <person name="LaButti K."/>
            <person name="Lindquist E.A."/>
            <person name="Lipzen A."/>
            <person name="Lundell T."/>
            <person name="Morin E."/>
            <person name="Murat C."/>
            <person name="Riley R."/>
            <person name="Ohm R."/>
            <person name="Sun H."/>
            <person name="Tunlid A."/>
            <person name="Henrissat B."/>
            <person name="Grigoriev I.V."/>
            <person name="Hibbett D.S."/>
            <person name="Martin F."/>
        </authorList>
    </citation>
    <scope>NUCLEOTIDE SEQUENCE [LARGE SCALE GENOMIC DNA]</scope>
    <source>
        <strain evidence="1 2">SS14</strain>
    </source>
</reference>
<evidence type="ECO:0000313" key="2">
    <source>
        <dbReference type="Proteomes" id="UP000054279"/>
    </source>
</evidence>